<feature type="domain" description="Fibronectin type-III" evidence="2">
    <location>
        <begin position="310"/>
        <end position="398"/>
    </location>
</feature>
<accession>A0ABW5RBF5</accession>
<dbReference type="PANTHER" id="PTHR45632">
    <property type="entry name" value="LD33804P"/>
    <property type="match status" value="1"/>
</dbReference>
<sequence>MKKRKVIIPFLFSLLLLFSLISSASGSNVWTTFTELPKKTTNFAYASVGDKVYVIGGYDGTNVLNSVYEFDVNLKTWTQKADAPTSRWQADTAVYNGEIYVFGGTSNVSPQVPLNTVEKYNPVTNTWTTLTPMTVARYLASAVMLNNKIYVIGGGNGQTYQDVVEIYDPQNDTWSTASNMLTPRENMDSVVLSGKIYVMGGKALSSYVNTMEMYDPATNTWTTKSSLSTSRSNMSAVIYNQQILVLGGYNGSNLTSIESYNPASNSWTNFGNLPIAKRGFGTAVMNNEIITFGGYGADVLDRVDAYVAQPDAPLNLTANAGNQQVVLNWEAVTDAIGYNVKRSTTSGGPYTTVATSLAGTTYTDANLTNGTTYYYVVTAIDQVESTYSNEVSATPNYDNRAILVITMQNGLEKEYDLSMTEVNQFLDWYSNRDAGIGLPYYKIQKTSNIGPFISRTDYIIFDKMMFFEINEYTFV</sequence>
<dbReference type="Pfam" id="PF24681">
    <property type="entry name" value="Kelch_KLHDC2_KLHL20_DRC7"/>
    <property type="match status" value="1"/>
</dbReference>
<evidence type="ECO:0000313" key="3">
    <source>
        <dbReference type="EMBL" id="MFD2671955.1"/>
    </source>
</evidence>
<dbReference type="SMART" id="SM00612">
    <property type="entry name" value="Kelch"/>
    <property type="match status" value="5"/>
</dbReference>
<dbReference type="InterPro" id="IPR036116">
    <property type="entry name" value="FN3_sf"/>
</dbReference>
<dbReference type="PROSITE" id="PS50853">
    <property type="entry name" value="FN3"/>
    <property type="match status" value="1"/>
</dbReference>
<dbReference type="InterPro" id="IPR003961">
    <property type="entry name" value="FN3_dom"/>
</dbReference>
<dbReference type="InterPro" id="IPR015915">
    <property type="entry name" value="Kelch-typ_b-propeller"/>
</dbReference>
<dbReference type="CDD" id="cd00063">
    <property type="entry name" value="FN3"/>
    <property type="match status" value="1"/>
</dbReference>
<dbReference type="RefSeq" id="WP_379929425.1">
    <property type="nucleotide sequence ID" value="NZ_JBHUMM010000023.1"/>
</dbReference>
<dbReference type="PANTHER" id="PTHR45632:SF17">
    <property type="entry name" value="KELCH-LIKE PROTEIN 31"/>
    <property type="match status" value="1"/>
</dbReference>
<dbReference type="Gene3D" id="2.120.10.80">
    <property type="entry name" value="Kelch-type beta propeller"/>
    <property type="match status" value="2"/>
</dbReference>
<feature type="chain" id="PRO_5045930177" evidence="1">
    <location>
        <begin position="25"/>
        <end position="475"/>
    </location>
</feature>
<dbReference type="Pfam" id="PF01344">
    <property type="entry name" value="Kelch_1"/>
    <property type="match status" value="2"/>
</dbReference>
<reference evidence="4" key="1">
    <citation type="journal article" date="2019" name="Int. J. Syst. Evol. Microbiol.">
        <title>The Global Catalogue of Microorganisms (GCM) 10K type strain sequencing project: providing services to taxonomists for standard genome sequencing and annotation.</title>
        <authorList>
            <consortium name="The Broad Institute Genomics Platform"/>
            <consortium name="The Broad Institute Genome Sequencing Center for Infectious Disease"/>
            <person name="Wu L."/>
            <person name="Ma J."/>
        </authorList>
    </citation>
    <scope>NUCLEOTIDE SEQUENCE [LARGE SCALE GENOMIC DNA]</scope>
    <source>
        <strain evidence="4">KCTC 33676</strain>
    </source>
</reference>
<dbReference type="SMART" id="SM00060">
    <property type="entry name" value="FN3"/>
    <property type="match status" value="1"/>
</dbReference>
<dbReference type="InterPro" id="IPR006652">
    <property type="entry name" value="Kelch_1"/>
</dbReference>
<comment type="caution">
    <text evidence="3">The sequence shown here is derived from an EMBL/GenBank/DDBJ whole genome shotgun (WGS) entry which is preliminary data.</text>
</comment>
<keyword evidence="1" id="KW-0732">Signal</keyword>
<dbReference type="InterPro" id="IPR011043">
    <property type="entry name" value="Gal_Oxase/kelch_b-propeller"/>
</dbReference>
<evidence type="ECO:0000259" key="2">
    <source>
        <dbReference type="PROSITE" id="PS50853"/>
    </source>
</evidence>
<dbReference type="Proteomes" id="UP001597497">
    <property type="component" value="Unassembled WGS sequence"/>
</dbReference>
<feature type="signal peptide" evidence="1">
    <location>
        <begin position="1"/>
        <end position="24"/>
    </location>
</feature>
<evidence type="ECO:0000256" key="1">
    <source>
        <dbReference type="SAM" id="SignalP"/>
    </source>
</evidence>
<organism evidence="3 4">
    <name type="scientific">Marinicrinis sediminis</name>
    <dbReference type="NCBI Taxonomy" id="1652465"/>
    <lineage>
        <taxon>Bacteria</taxon>
        <taxon>Bacillati</taxon>
        <taxon>Bacillota</taxon>
        <taxon>Bacilli</taxon>
        <taxon>Bacillales</taxon>
        <taxon>Paenibacillaceae</taxon>
    </lineage>
</organism>
<protein>
    <submittedName>
        <fullName evidence="3">Kelch repeat-containing protein</fullName>
    </submittedName>
</protein>
<evidence type="ECO:0000313" key="4">
    <source>
        <dbReference type="Proteomes" id="UP001597497"/>
    </source>
</evidence>
<keyword evidence="4" id="KW-1185">Reference proteome</keyword>
<proteinExistence type="predicted"/>
<dbReference type="Gene3D" id="2.60.40.10">
    <property type="entry name" value="Immunoglobulins"/>
    <property type="match status" value="1"/>
</dbReference>
<dbReference type="SUPFAM" id="SSF50965">
    <property type="entry name" value="Galactose oxidase, central domain"/>
    <property type="match status" value="1"/>
</dbReference>
<name>A0ABW5RBF5_9BACL</name>
<dbReference type="EMBL" id="JBHUMM010000023">
    <property type="protein sequence ID" value="MFD2671955.1"/>
    <property type="molecule type" value="Genomic_DNA"/>
</dbReference>
<gene>
    <name evidence="3" type="ORF">ACFSUC_10100</name>
</gene>
<dbReference type="PRINTS" id="PR00501">
    <property type="entry name" value="KELCHREPEAT"/>
</dbReference>
<dbReference type="SUPFAM" id="SSF49265">
    <property type="entry name" value="Fibronectin type III"/>
    <property type="match status" value="1"/>
</dbReference>
<dbReference type="InterPro" id="IPR013783">
    <property type="entry name" value="Ig-like_fold"/>
</dbReference>